<reference evidence="1 2" key="1">
    <citation type="submission" date="2019-07" db="EMBL/GenBank/DDBJ databases">
        <title>Georgenia wutianyii sp. nov. and Georgenia *** sp. nov. isolated from plateau pika (Ochotona curzoniae) in the Qinghai-Tibet plateau of China.</title>
        <authorList>
            <person name="Tian Z."/>
        </authorList>
    </citation>
    <scope>NUCLEOTIDE SEQUENCE [LARGE SCALE GENOMIC DNA]</scope>
    <source>
        <strain evidence="1 2">Z446</strain>
    </source>
</reference>
<comment type="caution">
    <text evidence="1">The sequence shown here is derived from an EMBL/GenBank/DDBJ whole genome shotgun (WGS) entry which is preliminary data.</text>
</comment>
<evidence type="ECO:0008006" key="3">
    <source>
        <dbReference type="Google" id="ProtNLM"/>
    </source>
</evidence>
<sequence length="201" mass="21646">MTPDQVRHATQWLAEELRARPEDVVDYDRHAHGLKWSVWHTLEHVLDDLVVYALQVAGQVQDAYLPLTGPGGDELVHCDRASGSAGMADSLEACGELLAAAVQTRPATSRAYHPYGDADPAGYAALAALEVVVHGWDVLTALDDEVADLPEDLCAGVVARLFPGSPTELGTAQEVLLWQTGRGALPGRARLSRWRPSPGVR</sequence>
<dbReference type="EMBL" id="VJXR01000022">
    <property type="protein sequence ID" value="TRW45502.1"/>
    <property type="molecule type" value="Genomic_DNA"/>
</dbReference>
<organism evidence="1 2">
    <name type="scientific">Georgenia yuyongxinii</name>
    <dbReference type="NCBI Taxonomy" id="2589797"/>
    <lineage>
        <taxon>Bacteria</taxon>
        <taxon>Bacillati</taxon>
        <taxon>Actinomycetota</taxon>
        <taxon>Actinomycetes</taxon>
        <taxon>Micrococcales</taxon>
        <taxon>Bogoriellaceae</taxon>
        <taxon>Georgenia</taxon>
    </lineage>
</organism>
<accession>A0A552WRU1</accession>
<dbReference type="SUPFAM" id="SSF109854">
    <property type="entry name" value="DinB/YfiT-like putative metalloenzymes"/>
    <property type="match status" value="1"/>
</dbReference>
<dbReference type="RefSeq" id="WP_143418278.1">
    <property type="nucleotide sequence ID" value="NZ_VJXR01000022.1"/>
</dbReference>
<dbReference type="InterPro" id="IPR034660">
    <property type="entry name" value="DinB/YfiT-like"/>
</dbReference>
<dbReference type="AlphaFoldDB" id="A0A552WRU1"/>
<keyword evidence="2" id="KW-1185">Reference proteome</keyword>
<name>A0A552WRU1_9MICO</name>
<evidence type="ECO:0000313" key="2">
    <source>
        <dbReference type="Proteomes" id="UP000318693"/>
    </source>
</evidence>
<proteinExistence type="predicted"/>
<dbReference type="Proteomes" id="UP000318693">
    <property type="component" value="Unassembled WGS sequence"/>
</dbReference>
<evidence type="ECO:0000313" key="1">
    <source>
        <dbReference type="EMBL" id="TRW45502.1"/>
    </source>
</evidence>
<protein>
    <recommendedName>
        <fullName evidence="3">TIGR03086 family protein</fullName>
    </recommendedName>
</protein>
<gene>
    <name evidence="1" type="ORF">FJ693_09430</name>
</gene>